<gene>
    <name evidence="2" type="ORF">RchiOBHm_Chr1g0343121</name>
</gene>
<keyword evidence="1" id="KW-0732">Signal</keyword>
<evidence type="ECO:0000313" key="2">
    <source>
        <dbReference type="EMBL" id="PRQ56969.1"/>
    </source>
</evidence>
<dbReference type="EMBL" id="PDCK01000039">
    <property type="protein sequence ID" value="PRQ56969.1"/>
    <property type="molecule type" value="Genomic_DNA"/>
</dbReference>
<reference evidence="2 3" key="1">
    <citation type="journal article" date="2018" name="Nat. Genet.">
        <title>The Rosa genome provides new insights in the design of modern roses.</title>
        <authorList>
            <person name="Bendahmane M."/>
        </authorList>
    </citation>
    <scope>NUCLEOTIDE SEQUENCE [LARGE SCALE GENOMIC DNA]</scope>
    <source>
        <strain evidence="3">cv. Old Blush</strain>
    </source>
</reference>
<feature type="chain" id="PRO_5015171936" evidence="1">
    <location>
        <begin position="25"/>
        <end position="93"/>
    </location>
</feature>
<organism evidence="2 3">
    <name type="scientific">Rosa chinensis</name>
    <name type="common">China rose</name>
    <dbReference type="NCBI Taxonomy" id="74649"/>
    <lineage>
        <taxon>Eukaryota</taxon>
        <taxon>Viridiplantae</taxon>
        <taxon>Streptophyta</taxon>
        <taxon>Embryophyta</taxon>
        <taxon>Tracheophyta</taxon>
        <taxon>Spermatophyta</taxon>
        <taxon>Magnoliopsida</taxon>
        <taxon>eudicotyledons</taxon>
        <taxon>Gunneridae</taxon>
        <taxon>Pentapetalae</taxon>
        <taxon>rosids</taxon>
        <taxon>fabids</taxon>
        <taxon>Rosales</taxon>
        <taxon>Rosaceae</taxon>
        <taxon>Rosoideae</taxon>
        <taxon>Rosoideae incertae sedis</taxon>
        <taxon>Rosa</taxon>
    </lineage>
</organism>
<accession>A0A2P6SE59</accession>
<evidence type="ECO:0000313" key="3">
    <source>
        <dbReference type="Proteomes" id="UP000238479"/>
    </source>
</evidence>
<sequence length="93" mass="10505">MNSFRSWFWFFLYLDMLLNDKVGSLEDVILALGDDIVVSSATLTLNFSYRFKSPLNFMSCIDIVVSSGMVACVLDFHGHLKSLLTLTNSQIKC</sequence>
<dbReference type="Gramene" id="PRQ56969">
    <property type="protein sequence ID" value="PRQ56969"/>
    <property type="gene ID" value="RchiOBHm_Chr1g0343121"/>
</dbReference>
<dbReference type="Proteomes" id="UP000238479">
    <property type="component" value="Chromosome 1"/>
</dbReference>
<name>A0A2P6SE59_ROSCH</name>
<proteinExistence type="predicted"/>
<protein>
    <submittedName>
        <fullName evidence="2">Uncharacterized protein</fullName>
    </submittedName>
</protein>
<keyword evidence="3" id="KW-1185">Reference proteome</keyword>
<dbReference type="AlphaFoldDB" id="A0A2P6SE59"/>
<comment type="caution">
    <text evidence="2">The sequence shown here is derived from an EMBL/GenBank/DDBJ whole genome shotgun (WGS) entry which is preliminary data.</text>
</comment>
<feature type="signal peptide" evidence="1">
    <location>
        <begin position="1"/>
        <end position="24"/>
    </location>
</feature>
<evidence type="ECO:0000256" key="1">
    <source>
        <dbReference type="SAM" id="SignalP"/>
    </source>
</evidence>